<accession>A0A8T0PS68</accession>
<dbReference type="EMBL" id="CM029050">
    <property type="protein sequence ID" value="KAG2564843.1"/>
    <property type="molecule type" value="Genomic_DNA"/>
</dbReference>
<proteinExistence type="predicted"/>
<dbReference type="EMBL" id="CM029050">
    <property type="protein sequence ID" value="KAG2564844.1"/>
    <property type="molecule type" value="Genomic_DNA"/>
</dbReference>
<comment type="caution">
    <text evidence="1">The sequence shown here is derived from an EMBL/GenBank/DDBJ whole genome shotgun (WGS) entry which is preliminary data.</text>
</comment>
<reference evidence="1" key="1">
    <citation type="submission" date="2020-05" db="EMBL/GenBank/DDBJ databases">
        <title>WGS assembly of Panicum virgatum.</title>
        <authorList>
            <person name="Lovell J.T."/>
            <person name="Jenkins J."/>
            <person name="Shu S."/>
            <person name="Juenger T.E."/>
            <person name="Schmutz J."/>
        </authorList>
    </citation>
    <scope>NUCLEOTIDE SEQUENCE</scope>
    <source>
        <strain evidence="1">AP13</strain>
    </source>
</reference>
<dbReference type="Proteomes" id="UP000823388">
    <property type="component" value="Chromosome 7N"/>
</dbReference>
<dbReference type="EMBL" id="CM029050">
    <property type="protein sequence ID" value="KAG2564842.1"/>
    <property type="molecule type" value="Genomic_DNA"/>
</dbReference>
<dbReference type="AlphaFoldDB" id="A0A8T0PS68"/>
<sequence>MRPRHPPAGAGSRQRRVIWRDKARERHRLRLRLSLSFRRASASNFVSGAALLVAVHRRSFSGEVVISSMSSAHARITFWILNMLFHCQSTTIQSLKEEIQECQQLLYVKNRQLAMHALLKEQACSIAEDHVPPAHQDEQTKKICQPGIAFSSLLSSSLGAAFLLKILASIIE</sequence>
<evidence type="ECO:0000313" key="2">
    <source>
        <dbReference type="Proteomes" id="UP000823388"/>
    </source>
</evidence>
<protein>
    <submittedName>
        <fullName evidence="1">Uncharacterized protein</fullName>
    </submittedName>
</protein>
<gene>
    <name evidence="1" type="ORF">PVAP13_7NG044189</name>
</gene>
<keyword evidence="2" id="KW-1185">Reference proteome</keyword>
<organism evidence="1 2">
    <name type="scientific">Panicum virgatum</name>
    <name type="common">Blackwell switchgrass</name>
    <dbReference type="NCBI Taxonomy" id="38727"/>
    <lineage>
        <taxon>Eukaryota</taxon>
        <taxon>Viridiplantae</taxon>
        <taxon>Streptophyta</taxon>
        <taxon>Embryophyta</taxon>
        <taxon>Tracheophyta</taxon>
        <taxon>Spermatophyta</taxon>
        <taxon>Magnoliopsida</taxon>
        <taxon>Liliopsida</taxon>
        <taxon>Poales</taxon>
        <taxon>Poaceae</taxon>
        <taxon>PACMAD clade</taxon>
        <taxon>Panicoideae</taxon>
        <taxon>Panicodae</taxon>
        <taxon>Paniceae</taxon>
        <taxon>Panicinae</taxon>
        <taxon>Panicum</taxon>
        <taxon>Panicum sect. Hiantes</taxon>
    </lineage>
</organism>
<evidence type="ECO:0000313" key="1">
    <source>
        <dbReference type="EMBL" id="KAG2564843.1"/>
    </source>
</evidence>
<name>A0A8T0PS68_PANVG</name>